<comment type="subunit">
    <text evidence="6">Component of the PI(3,5)P2 regulatory complex at least composed of ATG18, SAC/FIG4, FAB1 and VAC14.</text>
</comment>
<evidence type="ECO:0000256" key="5">
    <source>
        <dbReference type="ARBA" id="ARBA00022840"/>
    </source>
</evidence>
<dbReference type="Pfam" id="PF00118">
    <property type="entry name" value="Cpn60_TCP1"/>
    <property type="match status" value="1"/>
</dbReference>
<protein>
    <recommendedName>
        <fullName evidence="1">1-phosphatidylinositol-3-phosphate 5-kinase</fullName>
        <ecNumber evidence="1">2.7.1.150</ecNumber>
    </recommendedName>
    <alternativeName>
        <fullName evidence="7">Phosphatidylinositol 3-phosphate 5-kinase type III</fullName>
    </alternativeName>
</protein>
<feature type="domain" description="PIPK" evidence="10">
    <location>
        <begin position="1106"/>
        <end position="1430"/>
    </location>
</feature>
<dbReference type="FunFam" id="3.50.7.10:FF:000007">
    <property type="entry name" value="1-phosphatidylinositol 3-phosphate 5-kinase isoform X1"/>
    <property type="match status" value="1"/>
</dbReference>
<feature type="compositionally biased region" description="Polar residues" evidence="9">
    <location>
        <begin position="940"/>
        <end position="952"/>
    </location>
</feature>
<dbReference type="InterPro" id="IPR027483">
    <property type="entry name" value="PInositol-4-P-4/5-kinase_C_sf"/>
</dbReference>
<evidence type="ECO:0000256" key="2">
    <source>
        <dbReference type="ARBA" id="ARBA00022679"/>
    </source>
</evidence>
<reference evidence="11" key="1">
    <citation type="submission" date="2021-01" db="EMBL/GenBank/DDBJ databases">
        <authorList>
            <person name="Corre E."/>
            <person name="Pelletier E."/>
            <person name="Niang G."/>
            <person name="Scheremetjew M."/>
            <person name="Finn R."/>
            <person name="Kale V."/>
            <person name="Holt S."/>
            <person name="Cochrane G."/>
            <person name="Meng A."/>
            <person name="Brown T."/>
            <person name="Cohen L."/>
        </authorList>
    </citation>
    <scope>NUCLEOTIDE SEQUENCE</scope>
    <source>
        <strain evidence="11">CCMP1897</strain>
    </source>
</reference>
<feature type="region of interest" description="Disordered" evidence="9">
    <location>
        <begin position="1"/>
        <end position="55"/>
    </location>
</feature>
<evidence type="ECO:0000256" key="8">
    <source>
        <dbReference type="PROSITE-ProRule" id="PRU00781"/>
    </source>
</evidence>
<dbReference type="SUPFAM" id="SSF56104">
    <property type="entry name" value="SAICAR synthase-like"/>
    <property type="match status" value="1"/>
</dbReference>
<dbReference type="Pfam" id="PF01504">
    <property type="entry name" value="PIP5K"/>
    <property type="match status" value="2"/>
</dbReference>
<dbReference type="PANTHER" id="PTHR45748:SF7">
    <property type="entry name" value="1-PHOSPHATIDYLINOSITOL 3-PHOSPHATE 5-KINASE-RELATED"/>
    <property type="match status" value="1"/>
</dbReference>
<dbReference type="InterPro" id="IPR027484">
    <property type="entry name" value="PInositol-4-P-5-kinase_N"/>
</dbReference>
<keyword evidence="4 8" id="KW-0418">Kinase</keyword>
<evidence type="ECO:0000256" key="6">
    <source>
        <dbReference type="ARBA" id="ARBA00023464"/>
    </source>
</evidence>
<feature type="compositionally biased region" description="Polar residues" evidence="9">
    <location>
        <begin position="1098"/>
        <end position="1122"/>
    </location>
</feature>
<accession>A0A7S3UE36</accession>
<feature type="compositionally biased region" description="Basic and acidic residues" evidence="9">
    <location>
        <begin position="195"/>
        <end position="206"/>
    </location>
</feature>
<dbReference type="GO" id="GO:0005524">
    <property type="term" value="F:ATP binding"/>
    <property type="evidence" value="ECO:0007669"/>
    <property type="project" value="UniProtKB-UniRule"/>
</dbReference>
<dbReference type="Gene3D" id="3.30.800.10">
    <property type="entry name" value="Phosphatidylinositol Phosphate Kinase II Beta"/>
    <property type="match status" value="1"/>
</dbReference>
<evidence type="ECO:0000256" key="7">
    <source>
        <dbReference type="ARBA" id="ARBA00077223"/>
    </source>
</evidence>
<feature type="compositionally biased region" description="Basic and acidic residues" evidence="9">
    <location>
        <begin position="1"/>
        <end position="22"/>
    </location>
</feature>
<organism evidence="11">
    <name type="scientific">Picocystis salinarum</name>
    <dbReference type="NCBI Taxonomy" id="88271"/>
    <lineage>
        <taxon>Eukaryota</taxon>
        <taxon>Viridiplantae</taxon>
        <taxon>Chlorophyta</taxon>
        <taxon>Picocystophyceae</taxon>
        <taxon>Picocystales</taxon>
        <taxon>Picocystaceae</taxon>
        <taxon>Picocystis</taxon>
    </lineage>
</organism>
<dbReference type="InterPro" id="IPR002498">
    <property type="entry name" value="PInositol-4-P-4/5-kinase_core"/>
</dbReference>
<dbReference type="InterPro" id="IPR027409">
    <property type="entry name" value="GroEL-like_apical_dom_sf"/>
</dbReference>
<evidence type="ECO:0000256" key="1">
    <source>
        <dbReference type="ARBA" id="ARBA00012009"/>
    </source>
</evidence>
<dbReference type="CDD" id="cd17300">
    <property type="entry name" value="PIPKc_PIKfyve"/>
    <property type="match status" value="1"/>
</dbReference>
<feature type="region of interest" description="Disordered" evidence="9">
    <location>
        <begin position="193"/>
        <end position="215"/>
    </location>
</feature>
<keyword evidence="2 8" id="KW-0808">Transferase</keyword>
<dbReference type="InterPro" id="IPR002423">
    <property type="entry name" value="Cpn60/GroEL/TCP-1"/>
</dbReference>
<evidence type="ECO:0000259" key="10">
    <source>
        <dbReference type="PROSITE" id="PS51455"/>
    </source>
</evidence>
<feature type="compositionally biased region" description="Basic and acidic residues" evidence="9">
    <location>
        <begin position="922"/>
        <end position="934"/>
    </location>
</feature>
<dbReference type="Gene3D" id="3.30.810.10">
    <property type="entry name" value="2-Layer Sandwich"/>
    <property type="match status" value="1"/>
</dbReference>
<evidence type="ECO:0000313" key="11">
    <source>
        <dbReference type="EMBL" id="CAE0612014.1"/>
    </source>
</evidence>
<feature type="region of interest" description="Disordered" evidence="9">
    <location>
        <begin position="91"/>
        <end position="140"/>
    </location>
</feature>
<dbReference type="Gene3D" id="3.50.7.10">
    <property type="entry name" value="GroEL"/>
    <property type="match status" value="1"/>
</dbReference>
<dbReference type="InterPro" id="IPR044769">
    <property type="entry name" value="PIKfyve_PIPKc"/>
</dbReference>
<evidence type="ECO:0000256" key="3">
    <source>
        <dbReference type="ARBA" id="ARBA00022741"/>
    </source>
</evidence>
<feature type="compositionally biased region" description="Polar residues" evidence="9">
    <location>
        <begin position="1063"/>
        <end position="1080"/>
    </location>
</feature>
<proteinExistence type="predicted"/>
<dbReference type="SUPFAM" id="SSF52029">
    <property type="entry name" value="GroEL apical domain-like"/>
    <property type="match status" value="1"/>
</dbReference>
<dbReference type="FunFam" id="3.30.810.10:FF:000001">
    <property type="entry name" value="1-phosphatidylinositol 3-phosphate 5-kinase FAB1"/>
    <property type="match status" value="1"/>
</dbReference>
<dbReference type="GO" id="GO:0010008">
    <property type="term" value="C:endosome membrane"/>
    <property type="evidence" value="ECO:0007669"/>
    <property type="project" value="TreeGrafter"/>
</dbReference>
<feature type="region of interest" description="Disordered" evidence="9">
    <location>
        <begin position="918"/>
        <end position="992"/>
    </location>
</feature>
<keyword evidence="3 8" id="KW-0547">Nucleotide-binding</keyword>
<dbReference type="EC" id="2.7.1.150" evidence="1"/>
<dbReference type="GO" id="GO:0046854">
    <property type="term" value="P:phosphatidylinositol phosphate biosynthetic process"/>
    <property type="evidence" value="ECO:0007669"/>
    <property type="project" value="TreeGrafter"/>
</dbReference>
<feature type="region of interest" description="Disordered" evidence="9">
    <location>
        <begin position="1056"/>
        <end position="1130"/>
    </location>
</feature>
<dbReference type="PANTHER" id="PTHR45748">
    <property type="entry name" value="1-PHOSPHATIDYLINOSITOL 3-PHOSPHATE 5-KINASE-RELATED"/>
    <property type="match status" value="1"/>
</dbReference>
<keyword evidence="5 8" id="KW-0067">ATP-binding</keyword>
<dbReference type="GO" id="GO:0000285">
    <property type="term" value="F:1-phosphatidylinositol-3-phosphate 5-kinase activity"/>
    <property type="evidence" value="ECO:0007669"/>
    <property type="project" value="UniProtKB-EC"/>
</dbReference>
<feature type="compositionally biased region" description="Basic and acidic residues" evidence="9">
    <location>
        <begin position="117"/>
        <end position="136"/>
    </location>
</feature>
<dbReference type="PROSITE" id="PS51455">
    <property type="entry name" value="PIPK"/>
    <property type="match status" value="1"/>
</dbReference>
<evidence type="ECO:0000256" key="9">
    <source>
        <dbReference type="SAM" id="MobiDB-lite"/>
    </source>
</evidence>
<dbReference type="EMBL" id="HBIS01006461">
    <property type="protein sequence ID" value="CAE0612014.1"/>
    <property type="molecule type" value="Transcribed_RNA"/>
</dbReference>
<name>A0A7S3UE36_9CHLO</name>
<gene>
    <name evidence="11" type="ORF">PSAL00342_LOCUS5849</name>
</gene>
<dbReference type="SMART" id="SM00330">
    <property type="entry name" value="PIPKc"/>
    <property type="match status" value="1"/>
</dbReference>
<sequence length="1449" mass="160545">MQRESEPTNQVDRDVADEEHAVAAHARWHNPQSDRTTPGLPVPGASVDINPSNGKGEHVQHFDALSSSPYTLLSKSKCGYLYDPVVAQNQQTLEGNPVSPEARAEDGSVQAEEAGVQEEKAVNTRTDESNSAKDVNHSGSNTVVSVRVTAGAKSSAPSSQAWPKSEGYVSNCGNSKDMQVFKQVVEDVDWVPPRDVTDQDSLHMAESEEVSSSGRDFHRRVRTDVHAYTRQYYLKLAKQILASLNVDELEKWLQILPVLAESAAAAIDKVAGLDFGVMEPKFFIKIKRIQGSLPEKSCIVQGVTCRKNVVHKKMPKLIRSPKVMLLRGSVEYQRIENQLSSFDTLMDQEKQHLQLAIARIMQHRPDVILVEQTMSRYAQDLLLQNNVALVLNVKLTLLERIARCTGGTIASAQELFKVSEGMMGSCAEFRMENISTGCNGAKTLMHFDGCPEPLGCTVLLHGKSQASLEAPKKALKLLSLAAWNACLEESFVSDLLVAAASSIWLREMAIGGVDIALKRVSQIVTALPKFIEAWNTMNFQGVVHSVSPNVLHVDNPDTESSSILEERDQEVKGNTLGIFNEQHIYVSIAATSPRKGQLCEPAQVHRLDYYSSTDVPLNFFLAAILPHEENICPNHECKESNTNHLRYYRHGNGQIIVSCHVLEGDDTLPATAYDRPFWIWVEKAGSRRSLLHPLTGCLSLGQFFALVFSVGRVTTSLSQFAAQHEDLEAEVLWGVRACLKSVPFGPETSAFFIGQGKSVVRFCYEAITAYQVSLPRKDLQLDDASDTGWRVLEVEQLYQAAERSYDEIFLSLEALISNFQLKDNLGNQLESMKKEAQIQRNLFLEKVRLSSTGEGNKVVSDYKREVQPIHILEVNQLRRSLEVSITYWATKVQELQAQLASANNATGKQQLLIGHRGTMSQNEHRQTDGAEDLPHHKRSQSVPVISDSQLYESNHDSDYGSHSPEVVQSGSEKSAGTMAGVPSKPASQDTENKLSSIPFLPHLKGRLFLPDGQNKEVVVVYDNEPTTIIAHMLVSEAYKVKLAKASQFARCEGGRALAGAESGKQSKSPDSSQGEKTGTKPSRVRRGSVAGDPAGAAVTTQPFSITETQNKSRTNSQHSSPGMSEGSESVKEQLLYNETDVLLSKEPAHIEYTFEDVSANGQKSQFKVVAVYGPQFSELRKVALAEDGESGFVKSLCRCMKWDSSGGKSNAYFAKTLDNRLVVKQMSRSEMHSFLQFGPSYFEYMSQALSTDVPSALCKILGVYQLTIKHVGANVEKDTRIDLMVMENVFYGRRVQKIYDLKGSLRSRYADERGRPNAVLLDENLLQQLVTEPLLVSPMGHGDLSAALKRDTEMLCKLNVMDYSLIVGVDEESKELVVGIIDYVRQYTWDKQLESWVKSYGILGGGKRVPTIITPKEYMKRFQNAMALYFSVVPSSDPRQVLQDGEHLL</sequence>
<evidence type="ECO:0000256" key="4">
    <source>
        <dbReference type="ARBA" id="ARBA00022777"/>
    </source>
</evidence>